<feature type="compositionally biased region" description="Low complexity" evidence="1">
    <location>
        <begin position="972"/>
        <end position="983"/>
    </location>
</feature>
<feature type="compositionally biased region" description="Low complexity" evidence="1">
    <location>
        <begin position="563"/>
        <end position="576"/>
    </location>
</feature>
<feature type="compositionally biased region" description="Basic and acidic residues" evidence="1">
    <location>
        <begin position="985"/>
        <end position="999"/>
    </location>
</feature>
<evidence type="ECO:0000313" key="2">
    <source>
        <dbReference type="EMBL" id="PWN35866.1"/>
    </source>
</evidence>
<dbReference type="EMBL" id="KZ819603">
    <property type="protein sequence ID" value="PWN35866.1"/>
    <property type="molecule type" value="Genomic_DNA"/>
</dbReference>
<dbReference type="STRING" id="1280837.A0A316VE81"/>
<name>A0A316VE81_9BASI</name>
<reference evidence="2 3" key="1">
    <citation type="journal article" date="2018" name="Mol. Biol. Evol.">
        <title>Broad Genomic Sampling Reveals a Smut Pathogenic Ancestry of the Fungal Clade Ustilaginomycotina.</title>
        <authorList>
            <person name="Kijpornyongpan T."/>
            <person name="Mondo S.J."/>
            <person name="Barry K."/>
            <person name="Sandor L."/>
            <person name="Lee J."/>
            <person name="Lipzen A."/>
            <person name="Pangilinan J."/>
            <person name="LaButti K."/>
            <person name="Hainaut M."/>
            <person name="Henrissat B."/>
            <person name="Grigoriev I.V."/>
            <person name="Spatafora J.W."/>
            <person name="Aime M.C."/>
        </authorList>
    </citation>
    <scope>NUCLEOTIDE SEQUENCE [LARGE SCALE GENOMIC DNA]</scope>
    <source>
        <strain evidence="2 3">MCA 3882</strain>
    </source>
</reference>
<dbReference type="PANTHER" id="PTHR31531">
    <property type="entry name" value="E3 UBIQUITIN-PROTEIN LIGASE E3D FAMILY MEMBER"/>
    <property type="match status" value="1"/>
</dbReference>
<feature type="compositionally biased region" description="Polar residues" evidence="1">
    <location>
        <begin position="24"/>
        <end position="38"/>
    </location>
</feature>
<feature type="region of interest" description="Disordered" evidence="1">
    <location>
        <begin position="562"/>
        <end position="613"/>
    </location>
</feature>
<dbReference type="Pfam" id="PF09814">
    <property type="entry name" value="HECT_2"/>
    <property type="match status" value="1"/>
</dbReference>
<sequence length="1374" mass="149981">MELVREPDFEHNSFQNGERIIDTSEGSLDNHTKQPSQILPTPPTFTLTPSQSVSANTVDSTYASLPAVPTHDPQMSHRPRRSLDLPVVPSVLATGGMNRSSSSSKAHTLASNIALKPRHHSVSSGSAHSASHPNLRNAEKDEEEYQEKCQEEEEELEELEDTDDEVEEMAEEHDHVRESEEMITLDRLETKQLVELTRNLCLSFVQSLLNVMANNATYTRLIGGSTRMEKLSKAADEACASLFNSNSRSNQEENKTQRSIERLAVLVVNAADEIEGSSNPTSASGHSNTAMDDIKLVRALSTLLASLDPDKLQGTLSQASSPSSSSHVYPASGMPAESWQRAPSHRNSISGSSSGDLRSPTSATHWPTNTNGITSNNNLTPSPSSSREELRNPFSDEEMRVPQSCGSSSSLAYSMNPTMGIDERWRDRSFILGGSNASSNGEVQRLIRLFDEIERRCHDSSTYERGIEYHDHRPQTSEAASLQAQIGAGRSLLVTRRSELLLNINPGRQRSISPSSPSPTFGRSRRNSRASSPAFNTGPPHEQIAGDPTGEAIVAGMMAGGLSASNRSKNPSNRNSIGFMPTPPQLVRRNSTKSERSFGLHSPPPRYSEDSTRNWASVTFPALTGQEAGVGNLMSQAVPTSQSEPHRRRRSASSDISTGFPTGPPAYATDSFVTAQNSEKEGSRSSSLLSPSESTLAGTISRGGIPKCYQNEKEALAAADEVSPARKSTRAEQTATETASRSMHPAQELKMLQNGIDRLMESAPQMSDQRVGPPDLQKRANQRESDLKQMVERMSKAGRLDDQRAAPPMQALGSTRRASVNDRMPKESVSGVGSSNLSGVGFSPVTSTVQSMVHTTESGHHTSTQNEKSLRSRRFPSVGSISLGSLAIRRASHLLLDNGLRSSKGKERSEQPSSPVSEKRAMDDLADFEHVSSRLATASMRGMHDQRSAPPRKHSISQRTHSRLLSKDFYEAPASSPISPNAAMERQRDSIDSDDDMRAPPRKGKSKLAAMGFDSAAMDDEDDNLFDMISSSTRRMANQDVVIGKNGATAPGSLRTSHSKLLKNFVTNETDSSDPISKTKATSPISSEFYSAKEGTVAATGLPSDHSGELKPSTFSSGNDVLNRSFRSIDERTSQQAMKSKEDEQTKAVVATKHEGNASLRYIAETQDRLGWLSVYIWSEDADARFADEIVYDVKRIAGERSTLSIQGTNECAVADFELPCRVQEGSELRGKKMKQGDFWLLRFAMEKDVDPKVAEESEIPFSAKQLASIGVTQWQCTTCSTDLMDLRDTTKFIPLPSQHWEELVDAWMCHTDQELNETLLKAQKNIEHHAGLQAGQVHVADSQLILLKTSLVKANIVDKSVSAHSPVCRIGLT</sequence>
<feature type="compositionally biased region" description="Basic and acidic residues" evidence="1">
    <location>
        <begin position="776"/>
        <end position="785"/>
    </location>
</feature>
<dbReference type="RefSeq" id="XP_025356168.1">
    <property type="nucleotide sequence ID" value="XM_025502403.1"/>
</dbReference>
<dbReference type="GO" id="GO:0005829">
    <property type="term" value="C:cytosol"/>
    <property type="evidence" value="ECO:0007669"/>
    <property type="project" value="TreeGrafter"/>
</dbReference>
<dbReference type="GO" id="GO:0031624">
    <property type="term" value="F:ubiquitin conjugating enzyme binding"/>
    <property type="evidence" value="ECO:0007669"/>
    <property type="project" value="TreeGrafter"/>
</dbReference>
<dbReference type="GO" id="GO:0030695">
    <property type="term" value="F:GTPase regulator activity"/>
    <property type="evidence" value="ECO:0007669"/>
    <property type="project" value="InterPro"/>
</dbReference>
<dbReference type="GO" id="GO:0000151">
    <property type="term" value="C:ubiquitin ligase complex"/>
    <property type="evidence" value="ECO:0007669"/>
    <property type="project" value="TreeGrafter"/>
</dbReference>
<dbReference type="GO" id="GO:0043161">
    <property type="term" value="P:proteasome-mediated ubiquitin-dependent protein catabolic process"/>
    <property type="evidence" value="ECO:0007669"/>
    <property type="project" value="TreeGrafter"/>
</dbReference>
<feature type="compositionally biased region" description="Low complexity" evidence="1">
    <location>
        <begin position="317"/>
        <end position="326"/>
    </location>
</feature>
<feature type="compositionally biased region" description="Polar residues" evidence="1">
    <location>
        <begin position="731"/>
        <end position="741"/>
    </location>
</feature>
<feature type="region of interest" description="Disordered" evidence="1">
    <location>
        <begin position="117"/>
        <end position="164"/>
    </location>
</feature>
<accession>A0A316VE81</accession>
<organism evidence="2 3">
    <name type="scientific">Meira miltonrushii</name>
    <dbReference type="NCBI Taxonomy" id="1280837"/>
    <lineage>
        <taxon>Eukaryota</taxon>
        <taxon>Fungi</taxon>
        <taxon>Dikarya</taxon>
        <taxon>Basidiomycota</taxon>
        <taxon>Ustilaginomycotina</taxon>
        <taxon>Exobasidiomycetes</taxon>
        <taxon>Exobasidiales</taxon>
        <taxon>Brachybasidiaceae</taxon>
        <taxon>Meira</taxon>
    </lineage>
</organism>
<feature type="compositionally biased region" description="Low complexity" evidence="1">
    <location>
        <begin position="345"/>
        <end position="362"/>
    </location>
</feature>
<feature type="compositionally biased region" description="Polar residues" evidence="1">
    <location>
        <begin position="363"/>
        <end position="373"/>
    </location>
</feature>
<dbReference type="GO" id="GO:0051865">
    <property type="term" value="P:protein autoubiquitination"/>
    <property type="evidence" value="ECO:0007669"/>
    <property type="project" value="TreeGrafter"/>
</dbReference>
<feature type="region of interest" description="Disordered" evidence="1">
    <location>
        <begin position="801"/>
        <end position="835"/>
    </location>
</feature>
<feature type="compositionally biased region" description="Polar residues" evidence="1">
    <location>
        <begin position="404"/>
        <end position="413"/>
    </location>
</feature>
<dbReference type="OrthoDB" id="66510at2759"/>
<dbReference type="PROSITE" id="PS50877">
    <property type="entry name" value="GOLOCO"/>
    <property type="match status" value="1"/>
</dbReference>
<feature type="region of interest" description="Disordered" evidence="1">
    <location>
        <begin position="764"/>
        <end position="785"/>
    </location>
</feature>
<protein>
    <submittedName>
        <fullName evidence="2">Uncharacterized protein</fullName>
    </submittedName>
</protein>
<dbReference type="PANTHER" id="PTHR31531:SF2">
    <property type="entry name" value="E3 UBIQUITIN-PROTEIN LIGASE E3D"/>
    <property type="match status" value="1"/>
</dbReference>
<gene>
    <name evidence="2" type="ORF">FA14DRAFT_48452</name>
</gene>
<feature type="compositionally biased region" description="Basic and acidic residues" evidence="1">
    <location>
        <begin position="1"/>
        <end position="11"/>
    </location>
</feature>
<keyword evidence="3" id="KW-1185">Reference proteome</keyword>
<dbReference type="GO" id="GO:0000209">
    <property type="term" value="P:protein polyubiquitination"/>
    <property type="evidence" value="ECO:0007669"/>
    <property type="project" value="TreeGrafter"/>
</dbReference>
<evidence type="ECO:0000256" key="1">
    <source>
        <dbReference type="SAM" id="MobiDB-lite"/>
    </source>
</evidence>
<feature type="compositionally biased region" description="Low complexity" evidence="1">
    <location>
        <begin position="374"/>
        <end position="385"/>
    </location>
</feature>
<feature type="region of interest" description="Disordered" evidence="1">
    <location>
        <begin position="899"/>
        <end position="923"/>
    </location>
</feature>
<dbReference type="GO" id="GO:0005634">
    <property type="term" value="C:nucleus"/>
    <property type="evidence" value="ECO:0007669"/>
    <property type="project" value="TreeGrafter"/>
</dbReference>
<dbReference type="Proteomes" id="UP000245771">
    <property type="component" value="Unassembled WGS sequence"/>
</dbReference>
<feature type="compositionally biased region" description="Basic residues" evidence="1">
    <location>
        <begin position="950"/>
        <end position="964"/>
    </location>
</feature>
<feature type="compositionally biased region" description="Low complexity" evidence="1">
    <location>
        <begin position="122"/>
        <end position="132"/>
    </location>
</feature>
<feature type="region of interest" description="Disordered" evidence="1">
    <location>
        <begin position="505"/>
        <end position="547"/>
    </location>
</feature>
<evidence type="ECO:0000313" key="3">
    <source>
        <dbReference type="Proteomes" id="UP000245771"/>
    </source>
</evidence>
<dbReference type="InParanoid" id="A0A316VE81"/>
<feature type="compositionally biased region" description="Polar residues" evidence="1">
    <location>
        <begin position="852"/>
        <end position="867"/>
    </location>
</feature>
<proteinExistence type="predicted"/>
<dbReference type="GO" id="GO:0030332">
    <property type="term" value="F:cyclin binding"/>
    <property type="evidence" value="ECO:0007669"/>
    <property type="project" value="TreeGrafter"/>
</dbReference>
<dbReference type="GO" id="GO:0061630">
    <property type="term" value="F:ubiquitin protein ligase activity"/>
    <property type="evidence" value="ECO:0007669"/>
    <property type="project" value="TreeGrafter"/>
</dbReference>
<dbReference type="GO" id="GO:0006513">
    <property type="term" value="P:protein monoubiquitination"/>
    <property type="evidence" value="ECO:0007669"/>
    <property type="project" value="TreeGrafter"/>
</dbReference>
<feature type="compositionally biased region" description="Acidic residues" evidence="1">
    <location>
        <begin position="140"/>
        <end position="164"/>
    </location>
</feature>
<feature type="region of interest" description="Disordered" evidence="1">
    <location>
        <begin position="852"/>
        <end position="873"/>
    </location>
</feature>
<dbReference type="GeneID" id="37024184"/>
<feature type="region of interest" description="Disordered" evidence="1">
    <location>
        <begin position="939"/>
        <end position="1007"/>
    </location>
</feature>
<feature type="region of interest" description="Disordered" evidence="1">
    <location>
        <begin position="636"/>
        <end position="747"/>
    </location>
</feature>
<dbReference type="InterPro" id="IPR003109">
    <property type="entry name" value="GoLoco_motif"/>
</dbReference>
<feature type="compositionally biased region" description="Low complexity" evidence="1">
    <location>
        <begin position="684"/>
        <end position="696"/>
    </location>
</feature>
<feature type="region of interest" description="Disordered" evidence="1">
    <location>
        <begin position="313"/>
        <end position="413"/>
    </location>
</feature>
<dbReference type="InterPro" id="IPR019193">
    <property type="entry name" value="UBQ-conj_enz_E2-bd_prot"/>
</dbReference>
<feature type="region of interest" description="Disordered" evidence="1">
    <location>
        <begin position="1"/>
        <end position="53"/>
    </location>
</feature>